<comment type="caution">
    <text evidence="3">The sequence shown here is derived from an EMBL/GenBank/DDBJ whole genome shotgun (WGS) entry which is preliminary data.</text>
</comment>
<keyword evidence="2" id="KW-0812">Transmembrane</keyword>
<evidence type="ECO:0000256" key="2">
    <source>
        <dbReference type="SAM" id="Phobius"/>
    </source>
</evidence>
<feature type="transmembrane region" description="Helical" evidence="2">
    <location>
        <begin position="96"/>
        <end position="114"/>
    </location>
</feature>
<feature type="region of interest" description="Disordered" evidence="1">
    <location>
        <begin position="1"/>
        <end position="89"/>
    </location>
</feature>
<evidence type="ECO:0000313" key="4">
    <source>
        <dbReference type="Proteomes" id="UP001642484"/>
    </source>
</evidence>
<feature type="compositionally biased region" description="Basic and acidic residues" evidence="1">
    <location>
        <begin position="55"/>
        <end position="66"/>
    </location>
</feature>
<feature type="compositionally biased region" description="Basic and acidic residues" evidence="1">
    <location>
        <begin position="7"/>
        <end position="20"/>
    </location>
</feature>
<protein>
    <submittedName>
        <fullName evidence="3">Uncharacterized protein</fullName>
    </submittedName>
</protein>
<keyword evidence="2" id="KW-0472">Membrane</keyword>
<reference evidence="3 4" key="1">
    <citation type="submission" date="2024-02" db="EMBL/GenBank/DDBJ databases">
        <authorList>
            <person name="Chen Y."/>
            <person name="Shah S."/>
            <person name="Dougan E. K."/>
            <person name="Thang M."/>
            <person name="Chan C."/>
        </authorList>
    </citation>
    <scope>NUCLEOTIDE SEQUENCE [LARGE SCALE GENOMIC DNA]</scope>
</reference>
<dbReference type="EMBL" id="CAXAMN010022496">
    <property type="protein sequence ID" value="CAK9070367.1"/>
    <property type="molecule type" value="Genomic_DNA"/>
</dbReference>
<name>A0ABP0P626_9DINO</name>
<dbReference type="Proteomes" id="UP001642484">
    <property type="component" value="Unassembled WGS sequence"/>
</dbReference>
<proteinExistence type="predicted"/>
<evidence type="ECO:0000256" key="1">
    <source>
        <dbReference type="SAM" id="MobiDB-lite"/>
    </source>
</evidence>
<keyword evidence="2" id="KW-1133">Transmembrane helix</keyword>
<keyword evidence="4" id="KW-1185">Reference proteome</keyword>
<accession>A0ABP0P626</accession>
<gene>
    <name evidence="3" type="ORF">CCMP2556_LOCUS34607</name>
</gene>
<evidence type="ECO:0000313" key="3">
    <source>
        <dbReference type="EMBL" id="CAK9070367.1"/>
    </source>
</evidence>
<sequence>MANAQEAELKWENDKEHTPRTESFAGFEKIDAEDLSNPPQSSESENPKAKPGHTGRQDSPRAESHSICEPLTEDLPSPPQSFEIPNTRPRHTGRPWLQILFALMLLFCGYAGYWKVENEKQAFFLWDLSERMRSTSVHLVGSGVS</sequence>
<organism evidence="3 4">
    <name type="scientific">Durusdinium trenchii</name>
    <dbReference type="NCBI Taxonomy" id="1381693"/>
    <lineage>
        <taxon>Eukaryota</taxon>
        <taxon>Sar</taxon>
        <taxon>Alveolata</taxon>
        <taxon>Dinophyceae</taxon>
        <taxon>Suessiales</taxon>
        <taxon>Symbiodiniaceae</taxon>
        <taxon>Durusdinium</taxon>
    </lineage>
</organism>